<evidence type="ECO:0000313" key="3">
    <source>
        <dbReference type="Proteomes" id="UP001292094"/>
    </source>
</evidence>
<reference evidence="2" key="1">
    <citation type="submission" date="2023-11" db="EMBL/GenBank/DDBJ databases">
        <title>Genome assemblies of two species of porcelain crab, Petrolisthes cinctipes and Petrolisthes manimaculis (Anomura: Porcellanidae).</title>
        <authorList>
            <person name="Angst P."/>
        </authorList>
    </citation>
    <scope>NUCLEOTIDE SEQUENCE</scope>
    <source>
        <strain evidence="2">PB745_02</strain>
        <tissue evidence="2">Gill</tissue>
    </source>
</reference>
<dbReference type="EMBL" id="JAWZYT010000281">
    <property type="protein sequence ID" value="KAK4325399.1"/>
    <property type="molecule type" value="Genomic_DNA"/>
</dbReference>
<proteinExistence type="predicted"/>
<dbReference type="Proteomes" id="UP001292094">
    <property type="component" value="Unassembled WGS sequence"/>
</dbReference>
<protein>
    <submittedName>
        <fullName evidence="2">Uncharacterized protein</fullName>
    </submittedName>
</protein>
<keyword evidence="3" id="KW-1185">Reference proteome</keyword>
<comment type="caution">
    <text evidence="2">The sequence shown here is derived from an EMBL/GenBank/DDBJ whole genome shotgun (WGS) entry which is preliminary data.</text>
</comment>
<feature type="region of interest" description="Disordered" evidence="1">
    <location>
        <begin position="1"/>
        <end position="66"/>
    </location>
</feature>
<feature type="compositionally biased region" description="Polar residues" evidence="1">
    <location>
        <begin position="1"/>
        <end position="32"/>
    </location>
</feature>
<gene>
    <name evidence="2" type="ORF">Pmani_003994</name>
</gene>
<evidence type="ECO:0000256" key="1">
    <source>
        <dbReference type="SAM" id="MobiDB-lite"/>
    </source>
</evidence>
<evidence type="ECO:0000313" key="2">
    <source>
        <dbReference type="EMBL" id="KAK4325399.1"/>
    </source>
</evidence>
<sequence length="104" mass="11395">MQRSLLKNQKSGQPEVTGSGFTPRSLLSSLQWHTDKETDDGPATSEGPSLRLSPDPDTTIHTTRQPPAIVQVQTSPKNLTGEEICLHLCPLLKCSKLQCDVQED</sequence>
<organism evidence="2 3">
    <name type="scientific">Petrolisthes manimaculis</name>
    <dbReference type="NCBI Taxonomy" id="1843537"/>
    <lineage>
        <taxon>Eukaryota</taxon>
        <taxon>Metazoa</taxon>
        <taxon>Ecdysozoa</taxon>
        <taxon>Arthropoda</taxon>
        <taxon>Crustacea</taxon>
        <taxon>Multicrustacea</taxon>
        <taxon>Malacostraca</taxon>
        <taxon>Eumalacostraca</taxon>
        <taxon>Eucarida</taxon>
        <taxon>Decapoda</taxon>
        <taxon>Pleocyemata</taxon>
        <taxon>Anomura</taxon>
        <taxon>Galatheoidea</taxon>
        <taxon>Porcellanidae</taxon>
        <taxon>Petrolisthes</taxon>
    </lineage>
</organism>
<dbReference type="AlphaFoldDB" id="A0AAE1UPE9"/>
<accession>A0AAE1UPE9</accession>
<name>A0AAE1UPE9_9EUCA</name>